<keyword evidence="8" id="KW-0418">Kinase</keyword>
<feature type="transmembrane region" description="Helical" evidence="15">
    <location>
        <begin position="264"/>
        <end position="286"/>
    </location>
</feature>
<dbReference type="NCBIfam" id="TIGR00826">
    <property type="entry name" value="EIIB_glc"/>
    <property type="match status" value="1"/>
</dbReference>
<dbReference type="Proteomes" id="UP000254100">
    <property type="component" value="Unassembled WGS sequence"/>
</dbReference>
<dbReference type="OrthoDB" id="9769191at2"/>
<proteinExistence type="predicted"/>
<dbReference type="STRING" id="569857.TP70_00340"/>
<dbReference type="GO" id="GO:0009401">
    <property type="term" value="P:phosphoenolpyruvate-dependent sugar phosphotransferase system"/>
    <property type="evidence" value="ECO:0007669"/>
    <property type="project" value="UniProtKB-KW"/>
</dbReference>
<feature type="transmembrane region" description="Helical" evidence="15">
    <location>
        <begin position="409"/>
        <end position="429"/>
    </location>
</feature>
<dbReference type="Gene3D" id="3.30.1360.60">
    <property type="entry name" value="Glucose permease domain IIB"/>
    <property type="match status" value="1"/>
</dbReference>
<evidence type="ECO:0000256" key="9">
    <source>
        <dbReference type="ARBA" id="ARBA00022989"/>
    </source>
</evidence>
<evidence type="ECO:0000259" key="17">
    <source>
        <dbReference type="PROSITE" id="PS51103"/>
    </source>
</evidence>
<feature type="transmembrane region" description="Helical" evidence="15">
    <location>
        <begin position="349"/>
        <end position="372"/>
    </location>
</feature>
<evidence type="ECO:0000256" key="5">
    <source>
        <dbReference type="ARBA" id="ARBA00022679"/>
    </source>
</evidence>
<evidence type="ECO:0000256" key="15">
    <source>
        <dbReference type="SAM" id="Phobius"/>
    </source>
</evidence>
<feature type="active site" description="Phosphocysteine intermediate; for EIIB activity" evidence="14">
    <location>
        <position position="26"/>
    </location>
</feature>
<evidence type="ECO:0000256" key="3">
    <source>
        <dbReference type="ARBA" id="ARBA00022475"/>
    </source>
</evidence>
<dbReference type="FunFam" id="3.30.1360.60:FF:000001">
    <property type="entry name" value="PTS system glucose-specific IIBC component PtsG"/>
    <property type="match status" value="1"/>
</dbReference>
<evidence type="ECO:0000256" key="10">
    <source>
        <dbReference type="ARBA" id="ARBA00023136"/>
    </source>
</evidence>
<reference evidence="19 21" key="2">
    <citation type="submission" date="2018-06" db="EMBL/GenBank/DDBJ databases">
        <authorList>
            <consortium name="Pathogen Informatics"/>
            <person name="Doyle S."/>
        </authorList>
    </citation>
    <scope>NUCLEOTIDE SEQUENCE [LARGE SCALE GENOMIC DNA]</scope>
    <source>
        <strain evidence="19 21">NCTC13832</strain>
    </source>
</reference>
<evidence type="ECO:0000313" key="21">
    <source>
        <dbReference type="Proteomes" id="UP000254100"/>
    </source>
</evidence>
<dbReference type="InterPro" id="IPR050558">
    <property type="entry name" value="PTS_Sugar-Specific_Components"/>
</dbReference>
<keyword evidence="20" id="KW-1185">Reference proteome</keyword>
<organism evidence="19 21">
    <name type="scientific">Staphylococcus microti</name>
    <dbReference type="NCBI Taxonomy" id="569857"/>
    <lineage>
        <taxon>Bacteria</taxon>
        <taxon>Bacillati</taxon>
        <taxon>Bacillota</taxon>
        <taxon>Bacilli</taxon>
        <taxon>Bacillales</taxon>
        <taxon>Staphylococcaceae</taxon>
        <taxon>Staphylococcus</taxon>
    </lineage>
</organism>
<keyword evidence="9 15" id="KW-1133">Transmembrane helix</keyword>
<accession>A0A0D6XU50</accession>
<dbReference type="InterPro" id="IPR010973">
    <property type="entry name" value="PTS_IIBC_sucr"/>
</dbReference>
<evidence type="ECO:0000313" key="18">
    <source>
        <dbReference type="EMBL" id="KIX91766.1"/>
    </source>
</evidence>
<evidence type="ECO:0000259" key="16">
    <source>
        <dbReference type="PROSITE" id="PS51098"/>
    </source>
</evidence>
<keyword evidence="5 19" id="KW-0808">Transferase</keyword>
<keyword evidence="2" id="KW-0813">Transport</keyword>
<name>A0A0D6XU50_9STAP</name>
<dbReference type="EMBL" id="JXWY01000002">
    <property type="protein sequence ID" value="KIX91766.1"/>
    <property type="molecule type" value="Genomic_DNA"/>
</dbReference>
<dbReference type="GO" id="GO:0015771">
    <property type="term" value="P:trehalose transport"/>
    <property type="evidence" value="ECO:0007669"/>
    <property type="project" value="TreeGrafter"/>
</dbReference>
<reference evidence="18 20" key="1">
    <citation type="submission" date="2015-01" db="EMBL/GenBank/DDBJ databases">
        <authorList>
            <person name="Guo J."/>
        </authorList>
    </citation>
    <scope>NUCLEOTIDE SEQUENCE [LARGE SCALE GENOMIC DNA]</scope>
    <source>
        <strain evidence="18 20">DSM 22147</strain>
    </source>
</reference>
<dbReference type="InterPro" id="IPR003352">
    <property type="entry name" value="PTS_EIIC"/>
</dbReference>
<evidence type="ECO:0000313" key="20">
    <source>
        <dbReference type="Proteomes" id="UP000032366"/>
    </source>
</evidence>
<comment type="subcellular location">
    <subcellularLocation>
        <location evidence="1">Cell membrane</location>
        <topology evidence="1">Multi-pass membrane protein</topology>
    </subcellularLocation>
</comment>
<comment type="catalytic activity">
    <reaction evidence="13">
        <text>N(pros)-phospho-L-histidyl-[protein](out) + sucrose = sucrose 6(G)-phosphate(in) + L-histidyl-[protein]</text>
        <dbReference type="Rhea" id="RHEA:49236"/>
        <dbReference type="Rhea" id="RHEA-COMP:9745"/>
        <dbReference type="Rhea" id="RHEA-COMP:9746"/>
        <dbReference type="ChEBI" id="CHEBI:17992"/>
        <dbReference type="ChEBI" id="CHEBI:29979"/>
        <dbReference type="ChEBI" id="CHEBI:64837"/>
        <dbReference type="ChEBI" id="CHEBI:91002"/>
        <dbReference type="EC" id="2.7.1.211"/>
    </reaction>
</comment>
<dbReference type="GO" id="GO:0016301">
    <property type="term" value="F:kinase activity"/>
    <property type="evidence" value="ECO:0007669"/>
    <property type="project" value="UniProtKB-KW"/>
</dbReference>
<feature type="transmembrane region" description="Helical" evidence="15">
    <location>
        <begin position="189"/>
        <end position="210"/>
    </location>
</feature>
<feature type="transmembrane region" description="Helical" evidence="15">
    <location>
        <begin position="115"/>
        <end position="136"/>
    </location>
</feature>
<dbReference type="PROSITE" id="PS51103">
    <property type="entry name" value="PTS_EIIC_TYPE_1"/>
    <property type="match status" value="1"/>
</dbReference>
<evidence type="ECO:0000256" key="11">
    <source>
        <dbReference type="ARBA" id="ARBA00044053"/>
    </source>
</evidence>
<dbReference type="GO" id="GO:0090589">
    <property type="term" value="F:protein-phosphocysteine-trehalose phosphotransferase system transporter activity"/>
    <property type="evidence" value="ECO:0007669"/>
    <property type="project" value="TreeGrafter"/>
</dbReference>
<dbReference type="InterPro" id="IPR001996">
    <property type="entry name" value="PTS_IIB_1"/>
</dbReference>
<evidence type="ECO:0000256" key="13">
    <source>
        <dbReference type="ARBA" id="ARBA00048931"/>
    </source>
</evidence>
<sequence length="482" mass="51519">MAYEKESKVILDAIGGKENIEEMGHCATRLRLSLKDESIVDEKTLNDLDVVKGTFSTADQYQIIIGSGTVNQVYAQIDQLTGGASQSEEKSETTEKKEKKKGNPLQRFVKMLSDIFVPIIPAIVAGGLLMGLNNIFTAKGIFAEGQSLVDMYPHFAQFANMINIFASAPFALLPILIGFSAAKRFGGNAFLGAALGAIMVHPDLMNGYTYPAALADGDPIPKWEFLGLSIAQVGYQGQVLPILVSSYILATLERGLRRIIPTVLDNLLTPLFAIFITSFVTFLFVGPLTRTMGYWLTDGLTFLYEAGGAIGGFIFGLFYAPIVITGMHHSFIAIETSLIAEQAKTGGSFIFPIAAMSNMAQGGAALAAFMLIKQNKKLKGVASAAGVSAVLGITEPAMFGVNLKLRYPFIGAMVGSALGAAYVSFFQVKATALGAAGIPGVISIAPGSWTHYIIGMCIAFVMSIVVTLVLSKRKKYQNAEEL</sequence>
<protein>
    <recommendedName>
        <fullName evidence="11">protein-N(pi)-phosphohistidine--sucrose phosphotransferase</fullName>
        <ecNumber evidence="11">2.7.1.211</ecNumber>
    </recommendedName>
</protein>
<dbReference type="InterPro" id="IPR013013">
    <property type="entry name" value="PTS_EIIC_1"/>
</dbReference>
<evidence type="ECO:0000313" key="19">
    <source>
        <dbReference type="EMBL" id="SUM58329.1"/>
    </source>
</evidence>
<feature type="domain" description="PTS EIIB type-1" evidence="16">
    <location>
        <begin position="4"/>
        <end position="87"/>
    </location>
</feature>
<dbReference type="InterPro" id="IPR018113">
    <property type="entry name" value="PTrfase_EIIB_Cys"/>
</dbReference>
<gene>
    <name evidence="19" type="primary">sacX</name>
    <name evidence="19" type="ORF">NCTC13832_02077</name>
    <name evidence="18" type="ORF">TP70_00340</name>
</gene>
<feature type="transmembrane region" description="Helical" evidence="15">
    <location>
        <begin position="230"/>
        <end position="252"/>
    </location>
</feature>
<feature type="transmembrane region" description="Helical" evidence="15">
    <location>
        <begin position="156"/>
        <end position="177"/>
    </location>
</feature>
<feature type="transmembrane region" description="Helical" evidence="15">
    <location>
        <begin position="449"/>
        <end position="470"/>
    </location>
</feature>
<evidence type="ECO:0000256" key="12">
    <source>
        <dbReference type="ARBA" id="ARBA00045139"/>
    </source>
</evidence>
<dbReference type="Pfam" id="PF02378">
    <property type="entry name" value="PTS_EIIC"/>
    <property type="match status" value="1"/>
</dbReference>
<feature type="transmembrane region" description="Helical" evidence="15">
    <location>
        <begin position="378"/>
        <end position="397"/>
    </location>
</feature>
<feature type="transmembrane region" description="Helical" evidence="15">
    <location>
        <begin position="306"/>
        <end position="328"/>
    </location>
</feature>
<dbReference type="PANTHER" id="PTHR30175">
    <property type="entry name" value="PHOSPHOTRANSFERASE SYSTEM TRANSPORT PROTEIN"/>
    <property type="match status" value="1"/>
</dbReference>
<evidence type="ECO:0000256" key="1">
    <source>
        <dbReference type="ARBA" id="ARBA00004651"/>
    </source>
</evidence>
<dbReference type="Proteomes" id="UP000032366">
    <property type="component" value="Unassembled WGS sequence"/>
</dbReference>
<keyword evidence="4" id="KW-0762">Sugar transport</keyword>
<dbReference type="EC" id="2.7.1.211" evidence="11"/>
<dbReference type="GO" id="GO:0008982">
    <property type="term" value="F:protein-N(PI)-phosphohistidine-sugar phosphotransferase activity"/>
    <property type="evidence" value="ECO:0007669"/>
    <property type="project" value="InterPro"/>
</dbReference>
<dbReference type="GO" id="GO:0005886">
    <property type="term" value="C:plasma membrane"/>
    <property type="evidence" value="ECO:0007669"/>
    <property type="project" value="UniProtKB-SubCell"/>
</dbReference>
<dbReference type="AlphaFoldDB" id="A0A0D6XU50"/>
<dbReference type="PROSITE" id="PS51098">
    <property type="entry name" value="PTS_EIIB_TYPE_1"/>
    <property type="match status" value="1"/>
</dbReference>
<evidence type="ECO:0000256" key="6">
    <source>
        <dbReference type="ARBA" id="ARBA00022683"/>
    </source>
</evidence>
<keyword evidence="3" id="KW-1003">Cell membrane</keyword>
<evidence type="ECO:0000256" key="7">
    <source>
        <dbReference type="ARBA" id="ARBA00022692"/>
    </source>
</evidence>
<dbReference type="EMBL" id="UHDT01000001">
    <property type="protein sequence ID" value="SUM58329.1"/>
    <property type="molecule type" value="Genomic_DNA"/>
</dbReference>
<dbReference type="CDD" id="cd00212">
    <property type="entry name" value="PTS_IIB_glc"/>
    <property type="match status" value="1"/>
</dbReference>
<dbReference type="PANTHER" id="PTHR30175:SF4">
    <property type="entry name" value="PTS SYSTEM TREHALOSE-SPECIFIC EIIBC COMPONENT"/>
    <property type="match status" value="1"/>
</dbReference>
<feature type="domain" description="PTS EIIC type-1" evidence="17">
    <location>
        <begin position="110"/>
        <end position="482"/>
    </location>
</feature>
<comment type="function">
    <text evidence="12">The phosphoenolpyruvate-dependent sugar phosphotransferase system (sugar PTS), a major carbohydrate active transport system, catalyzes the phosphorylation of incoming sugar substrates concomitantly with their translocation across the cell membrane. This system is involved in sucrose transport.</text>
</comment>
<keyword evidence="6" id="KW-0598">Phosphotransferase system</keyword>
<keyword evidence="7 15" id="KW-0812">Transmembrane</keyword>
<dbReference type="Pfam" id="PF00367">
    <property type="entry name" value="PTS_EIIB"/>
    <property type="match status" value="1"/>
</dbReference>
<evidence type="ECO:0000256" key="4">
    <source>
        <dbReference type="ARBA" id="ARBA00022597"/>
    </source>
</evidence>
<dbReference type="SUPFAM" id="SSF55604">
    <property type="entry name" value="Glucose permease domain IIB"/>
    <property type="match status" value="1"/>
</dbReference>
<dbReference type="NCBIfam" id="TIGR01996">
    <property type="entry name" value="PTS-II-BC-sucr"/>
    <property type="match status" value="1"/>
</dbReference>
<dbReference type="RefSeq" id="WP_044358520.1">
    <property type="nucleotide sequence ID" value="NZ_JXWY01000002.1"/>
</dbReference>
<evidence type="ECO:0000256" key="2">
    <source>
        <dbReference type="ARBA" id="ARBA00022448"/>
    </source>
</evidence>
<dbReference type="PROSITE" id="PS01035">
    <property type="entry name" value="PTS_EIIB_TYPE_1_CYS"/>
    <property type="match status" value="1"/>
</dbReference>
<evidence type="ECO:0000256" key="8">
    <source>
        <dbReference type="ARBA" id="ARBA00022777"/>
    </source>
</evidence>
<dbReference type="InterPro" id="IPR036878">
    <property type="entry name" value="Glu_permease_IIB"/>
</dbReference>
<keyword evidence="10 15" id="KW-0472">Membrane</keyword>
<evidence type="ECO:0000256" key="14">
    <source>
        <dbReference type="PROSITE-ProRule" id="PRU00421"/>
    </source>
</evidence>